<protein>
    <recommendedName>
        <fullName evidence="11">Copper type II ascorbate-dependent monooxygenase C-terminal domain-containing protein</fullName>
    </recommendedName>
</protein>
<keyword evidence="3" id="KW-0186">Copper</keyword>
<keyword evidence="4" id="KW-0503">Monooxygenase</keyword>
<keyword evidence="5" id="KW-1015">Disulfide bond</keyword>
<dbReference type="EMBL" id="CDMZ01000027">
    <property type="protein sequence ID" value="CEM04802.1"/>
    <property type="molecule type" value="Genomic_DNA"/>
</dbReference>
<accession>A0A0G4F0X6</accession>
<evidence type="ECO:0000256" key="6">
    <source>
        <dbReference type="ARBA" id="ARBA00023180"/>
    </source>
</evidence>
<feature type="domain" description="Copper type II ascorbate-dependent monooxygenase C-terminal" evidence="9">
    <location>
        <begin position="251"/>
        <end position="355"/>
    </location>
</feature>
<evidence type="ECO:0000256" key="1">
    <source>
        <dbReference type="ARBA" id="ARBA00022723"/>
    </source>
</evidence>
<evidence type="ECO:0000259" key="8">
    <source>
        <dbReference type="Pfam" id="PF01082"/>
    </source>
</evidence>
<organism evidence="10">
    <name type="scientific">Chromera velia CCMP2878</name>
    <dbReference type="NCBI Taxonomy" id="1169474"/>
    <lineage>
        <taxon>Eukaryota</taxon>
        <taxon>Sar</taxon>
        <taxon>Alveolata</taxon>
        <taxon>Colpodellida</taxon>
        <taxon>Chromeraceae</taxon>
        <taxon>Chromera</taxon>
    </lineage>
</organism>
<gene>
    <name evidence="10" type="ORF">Cvel_14410</name>
</gene>
<evidence type="ECO:0000313" key="10">
    <source>
        <dbReference type="EMBL" id="CEM04802.1"/>
    </source>
</evidence>
<name>A0A0G4F0X6_9ALVE</name>
<dbReference type="PANTHER" id="PTHR10157">
    <property type="entry name" value="DOPAMINE BETA HYDROXYLASE RELATED"/>
    <property type="match status" value="1"/>
</dbReference>
<evidence type="ECO:0000256" key="3">
    <source>
        <dbReference type="ARBA" id="ARBA00023008"/>
    </source>
</evidence>
<feature type="chain" id="PRO_5005187932" description="Copper type II ascorbate-dependent monooxygenase C-terminal domain-containing protein" evidence="7">
    <location>
        <begin position="18"/>
        <end position="495"/>
    </location>
</feature>
<dbReference type="AlphaFoldDB" id="A0A0G4F0X6"/>
<dbReference type="GO" id="GO:0005507">
    <property type="term" value="F:copper ion binding"/>
    <property type="evidence" value="ECO:0007669"/>
    <property type="project" value="InterPro"/>
</dbReference>
<dbReference type="InterPro" id="IPR036939">
    <property type="entry name" value="Cu2_ascorb_mOase_N_sf"/>
</dbReference>
<dbReference type="Gene3D" id="2.60.120.310">
    <property type="entry name" value="Copper type II, ascorbate-dependent monooxygenase, N-terminal domain"/>
    <property type="match status" value="1"/>
</dbReference>
<dbReference type="InterPro" id="IPR000323">
    <property type="entry name" value="Cu2_ascorb_mOase_N"/>
</dbReference>
<dbReference type="InterPro" id="IPR020611">
    <property type="entry name" value="Cu2_ascorb_mOase_CS-1"/>
</dbReference>
<dbReference type="PROSITE" id="PS00084">
    <property type="entry name" value="CU2_MONOOXYGENASE_1"/>
    <property type="match status" value="1"/>
</dbReference>
<dbReference type="GO" id="GO:0004500">
    <property type="term" value="F:dopamine beta-monooxygenase activity"/>
    <property type="evidence" value="ECO:0007669"/>
    <property type="project" value="InterPro"/>
</dbReference>
<evidence type="ECO:0008006" key="11">
    <source>
        <dbReference type="Google" id="ProtNLM"/>
    </source>
</evidence>
<dbReference type="Gene3D" id="2.60.120.230">
    <property type="match status" value="1"/>
</dbReference>
<proteinExistence type="predicted"/>
<dbReference type="PANTHER" id="PTHR10157:SF23">
    <property type="entry name" value="MOXD1 HOMOLOG 1"/>
    <property type="match status" value="1"/>
</dbReference>
<feature type="domain" description="Copper type II ascorbate-dependent monooxygenase N-terminal" evidence="8">
    <location>
        <begin position="59"/>
        <end position="178"/>
    </location>
</feature>
<keyword evidence="1" id="KW-0479">Metal-binding</keyword>
<feature type="signal peptide" evidence="7">
    <location>
        <begin position="1"/>
        <end position="17"/>
    </location>
</feature>
<dbReference type="Pfam" id="PF03712">
    <property type="entry name" value="Cu2_monoox_C"/>
    <property type="match status" value="1"/>
</dbReference>
<evidence type="ECO:0000256" key="2">
    <source>
        <dbReference type="ARBA" id="ARBA00023002"/>
    </source>
</evidence>
<dbReference type="Pfam" id="PF01082">
    <property type="entry name" value="Cu2_monooxygen"/>
    <property type="match status" value="1"/>
</dbReference>
<keyword evidence="2" id="KW-0560">Oxidoreductase</keyword>
<dbReference type="InterPro" id="IPR014784">
    <property type="entry name" value="Cu2_ascorb_mOase-like_C"/>
</dbReference>
<dbReference type="InterPro" id="IPR000945">
    <property type="entry name" value="DBH-like"/>
</dbReference>
<sequence>MRRFSVLAAGFISVASASVSSSSSGVSSSPPPSFVKNFFVEDRLVADANNTEGIMVDDAEGEQSHAGFSCRIFHQQEDATITGFTPVLNSTDGVDIVHHMNIFACTEGILEFTKGNTVNNGQECASNFAFPGWHCRNIVVTYDKGAQQFTLPPTMGTRVGPQSGFPYLMLSLHYLVPKGSFDTRPNGYHDSSGFSVQLSNSPPVFNVGIWGMLDHSLSIPKQTDQFRFQFQLHPWEVAEVFGTEFATFGKVTTFAAHLHAHDTATSLHAEVFRPVDGSRQPRGPPEEALDEWNSTTIYKMEPYGGYGPAQSFHYLPTPVDFFPGDLLRLTCDYNSTHKDADIPYGVRHDEEMCACLFWFGPTGVTGLPLMRPADRRHSVRTDQEERPRWAPPGWRHRVAAPKAEETTEQPVEDPDAALAAWDEAVRMSLSSDAVVLRQGEGGGESESAKEELKNRIEALGVVPREITEETAQNPSLVECRVVSGDLGGKGEVLIA</sequence>
<keyword evidence="7" id="KW-0732">Signal</keyword>
<evidence type="ECO:0000256" key="5">
    <source>
        <dbReference type="ARBA" id="ARBA00023157"/>
    </source>
</evidence>
<dbReference type="InterPro" id="IPR024548">
    <property type="entry name" value="Cu2_monoox_C"/>
</dbReference>
<evidence type="ECO:0000256" key="7">
    <source>
        <dbReference type="SAM" id="SignalP"/>
    </source>
</evidence>
<keyword evidence="6" id="KW-0325">Glycoprotein</keyword>
<reference evidence="10" key="1">
    <citation type="submission" date="2014-11" db="EMBL/GenBank/DDBJ databases">
        <authorList>
            <person name="Otto D Thomas"/>
            <person name="Naeem Raeece"/>
        </authorList>
    </citation>
    <scope>NUCLEOTIDE SEQUENCE</scope>
</reference>
<dbReference type="VEuPathDB" id="CryptoDB:Cvel_14410"/>
<dbReference type="InterPro" id="IPR008977">
    <property type="entry name" value="PHM/PNGase_F_dom_sf"/>
</dbReference>
<dbReference type="SUPFAM" id="SSF49742">
    <property type="entry name" value="PHM/PNGase F"/>
    <property type="match status" value="2"/>
</dbReference>
<evidence type="ECO:0000256" key="4">
    <source>
        <dbReference type="ARBA" id="ARBA00023033"/>
    </source>
</evidence>
<evidence type="ECO:0000259" key="9">
    <source>
        <dbReference type="Pfam" id="PF03712"/>
    </source>
</evidence>